<dbReference type="Gene3D" id="2.40.240.20">
    <property type="entry name" value="Hypothetical PUA domain-like, domain 1"/>
    <property type="match status" value="1"/>
</dbReference>
<dbReference type="EMBL" id="DVMP01000014">
    <property type="protein sequence ID" value="HIU25000.1"/>
    <property type="molecule type" value="Genomic_DNA"/>
</dbReference>
<evidence type="ECO:0000256" key="7">
    <source>
        <dbReference type="ARBA" id="ARBA00022603"/>
    </source>
</evidence>
<evidence type="ECO:0000259" key="14">
    <source>
        <dbReference type="Pfam" id="PF20260"/>
    </source>
</evidence>
<evidence type="ECO:0000256" key="6">
    <source>
        <dbReference type="ARBA" id="ARBA00022552"/>
    </source>
</evidence>
<feature type="domain" description="Ribosomal RNA small subunit methyltransferase E PUA-like" evidence="14">
    <location>
        <begin position="19"/>
        <end position="65"/>
    </location>
</feature>
<dbReference type="PANTHER" id="PTHR30027">
    <property type="entry name" value="RIBOSOMAL RNA SMALL SUBUNIT METHYLTRANSFERASE E"/>
    <property type="match status" value="1"/>
</dbReference>
<sequence>MRRFFTEPENIRGDIIIIDDRDDIRHMSRVLRMSVGDEIEVSDSSEWEYRAVIKTMDRDLVEAEIVDKQKFSGEPVTDVTLLQGIPKQGKMDTVIQKTTELGVKTIIPLFTDRVITSEKGNIPKKLERWRRIAAEAVKQCKRGVIPKVEEPVRLQEAAEKFPAFDMVLFPYENERTTTIKEALRNALKEESKKPVKVAVIIGPEGGFSDEEAVLIKERGGRGVSLGKTILRTETAGMAALAMIMYELEL</sequence>
<dbReference type="SUPFAM" id="SSF75217">
    <property type="entry name" value="alpha/beta knot"/>
    <property type="match status" value="1"/>
</dbReference>
<dbReference type="InterPro" id="IPR006700">
    <property type="entry name" value="RsmE"/>
</dbReference>
<reference evidence="15" key="2">
    <citation type="journal article" date="2021" name="PeerJ">
        <title>Extensive microbial diversity within the chicken gut microbiome revealed by metagenomics and culture.</title>
        <authorList>
            <person name="Gilroy R."/>
            <person name="Ravi A."/>
            <person name="Getino M."/>
            <person name="Pursley I."/>
            <person name="Horton D.L."/>
            <person name="Alikhan N.F."/>
            <person name="Baker D."/>
            <person name="Gharbi K."/>
            <person name="Hall N."/>
            <person name="Watson M."/>
            <person name="Adriaenssens E.M."/>
            <person name="Foster-Nyarko E."/>
            <person name="Jarju S."/>
            <person name="Secka A."/>
            <person name="Antonio M."/>
            <person name="Oren A."/>
            <person name="Chaudhuri R.R."/>
            <person name="La Ragione R."/>
            <person name="Hildebrand F."/>
            <person name="Pallen M.J."/>
        </authorList>
    </citation>
    <scope>NUCLEOTIDE SEQUENCE</scope>
    <source>
        <strain evidence="15">ChiHcec3-6078</strain>
    </source>
</reference>
<evidence type="ECO:0000256" key="9">
    <source>
        <dbReference type="ARBA" id="ARBA00022691"/>
    </source>
</evidence>
<evidence type="ECO:0000256" key="12">
    <source>
        <dbReference type="PIRNR" id="PIRNR015601"/>
    </source>
</evidence>
<dbReference type="Proteomes" id="UP000824090">
    <property type="component" value="Unassembled WGS sequence"/>
</dbReference>
<dbReference type="GO" id="GO:0070042">
    <property type="term" value="F:rRNA (uridine-N3-)-methyltransferase activity"/>
    <property type="evidence" value="ECO:0007669"/>
    <property type="project" value="TreeGrafter"/>
</dbReference>
<evidence type="ECO:0000256" key="2">
    <source>
        <dbReference type="ARBA" id="ARBA00005528"/>
    </source>
</evidence>
<evidence type="ECO:0000256" key="5">
    <source>
        <dbReference type="ARBA" id="ARBA00022490"/>
    </source>
</evidence>
<dbReference type="InterPro" id="IPR046887">
    <property type="entry name" value="RsmE_PUA-like"/>
</dbReference>
<keyword evidence="5 12" id="KW-0963">Cytoplasm</keyword>
<dbReference type="PANTHER" id="PTHR30027:SF3">
    <property type="entry name" value="16S RRNA (URACIL(1498)-N(3))-METHYLTRANSFERASE"/>
    <property type="match status" value="1"/>
</dbReference>
<protein>
    <recommendedName>
        <fullName evidence="4 12">Ribosomal RNA small subunit methyltransferase E</fullName>
        <ecNumber evidence="3 12">2.1.1.193</ecNumber>
    </recommendedName>
</protein>
<keyword evidence="7 12" id="KW-0489">Methyltransferase</keyword>
<evidence type="ECO:0000256" key="3">
    <source>
        <dbReference type="ARBA" id="ARBA00012328"/>
    </source>
</evidence>
<evidence type="ECO:0000313" key="16">
    <source>
        <dbReference type="Proteomes" id="UP000824090"/>
    </source>
</evidence>
<dbReference type="Pfam" id="PF04452">
    <property type="entry name" value="Methyltrans_RNA"/>
    <property type="match status" value="1"/>
</dbReference>
<keyword evidence="6 12" id="KW-0698">rRNA processing</keyword>
<dbReference type="Gene3D" id="3.40.1280.10">
    <property type="match status" value="1"/>
</dbReference>
<dbReference type="SUPFAM" id="SSF88697">
    <property type="entry name" value="PUA domain-like"/>
    <property type="match status" value="1"/>
</dbReference>
<evidence type="ECO:0000256" key="1">
    <source>
        <dbReference type="ARBA" id="ARBA00004496"/>
    </source>
</evidence>
<evidence type="ECO:0000256" key="4">
    <source>
        <dbReference type="ARBA" id="ARBA00013673"/>
    </source>
</evidence>
<dbReference type="InterPro" id="IPR015947">
    <property type="entry name" value="PUA-like_sf"/>
</dbReference>
<comment type="caution">
    <text evidence="15">The sequence shown here is derived from an EMBL/GenBank/DDBJ whole genome shotgun (WGS) entry which is preliminary data.</text>
</comment>
<dbReference type="GO" id="GO:0070475">
    <property type="term" value="P:rRNA base methylation"/>
    <property type="evidence" value="ECO:0007669"/>
    <property type="project" value="TreeGrafter"/>
</dbReference>
<dbReference type="NCBIfam" id="TIGR00046">
    <property type="entry name" value="RsmE family RNA methyltransferase"/>
    <property type="match status" value="1"/>
</dbReference>
<dbReference type="Pfam" id="PF20260">
    <property type="entry name" value="PUA_4"/>
    <property type="match status" value="1"/>
</dbReference>
<proteinExistence type="inferred from homology"/>
<comment type="catalytic activity">
    <reaction evidence="11 12">
        <text>uridine(1498) in 16S rRNA + S-adenosyl-L-methionine = N(3)-methyluridine(1498) in 16S rRNA + S-adenosyl-L-homocysteine + H(+)</text>
        <dbReference type="Rhea" id="RHEA:42920"/>
        <dbReference type="Rhea" id="RHEA-COMP:10283"/>
        <dbReference type="Rhea" id="RHEA-COMP:10284"/>
        <dbReference type="ChEBI" id="CHEBI:15378"/>
        <dbReference type="ChEBI" id="CHEBI:57856"/>
        <dbReference type="ChEBI" id="CHEBI:59789"/>
        <dbReference type="ChEBI" id="CHEBI:65315"/>
        <dbReference type="ChEBI" id="CHEBI:74502"/>
        <dbReference type="EC" id="2.1.1.193"/>
    </reaction>
</comment>
<evidence type="ECO:0000256" key="8">
    <source>
        <dbReference type="ARBA" id="ARBA00022679"/>
    </source>
</evidence>
<comment type="similarity">
    <text evidence="2 12">Belongs to the RNA methyltransferase RsmE family.</text>
</comment>
<dbReference type="InterPro" id="IPR046886">
    <property type="entry name" value="RsmE_MTase_dom"/>
</dbReference>
<comment type="function">
    <text evidence="10 12">Specifically methylates the N3 position of the uracil ring of uridine 1498 (m3U1498) in 16S rRNA. Acts on the fully assembled 30S ribosomal subunit.</text>
</comment>
<evidence type="ECO:0000313" key="15">
    <source>
        <dbReference type="EMBL" id="HIU25000.1"/>
    </source>
</evidence>
<keyword evidence="8 12" id="KW-0808">Transferase</keyword>
<dbReference type="GO" id="GO:0005737">
    <property type="term" value="C:cytoplasm"/>
    <property type="evidence" value="ECO:0007669"/>
    <property type="project" value="UniProtKB-SubCell"/>
</dbReference>
<dbReference type="EC" id="2.1.1.193" evidence="3 12"/>
<keyword evidence="9 12" id="KW-0949">S-adenosyl-L-methionine</keyword>
<dbReference type="InterPro" id="IPR029028">
    <property type="entry name" value="Alpha/beta_knot_MTases"/>
</dbReference>
<dbReference type="InterPro" id="IPR029026">
    <property type="entry name" value="tRNA_m1G_MTases_N"/>
</dbReference>
<dbReference type="AlphaFoldDB" id="A0A9D1I130"/>
<evidence type="ECO:0000259" key="13">
    <source>
        <dbReference type="Pfam" id="PF04452"/>
    </source>
</evidence>
<dbReference type="PIRSF" id="PIRSF015601">
    <property type="entry name" value="MTase_slr0722"/>
    <property type="match status" value="1"/>
</dbReference>
<evidence type="ECO:0000256" key="11">
    <source>
        <dbReference type="ARBA" id="ARBA00047944"/>
    </source>
</evidence>
<comment type="subcellular location">
    <subcellularLocation>
        <location evidence="1 12">Cytoplasm</location>
    </subcellularLocation>
</comment>
<reference evidence="15" key="1">
    <citation type="submission" date="2020-10" db="EMBL/GenBank/DDBJ databases">
        <authorList>
            <person name="Gilroy R."/>
        </authorList>
    </citation>
    <scope>NUCLEOTIDE SEQUENCE</scope>
    <source>
        <strain evidence="15">ChiHcec3-6078</strain>
    </source>
</reference>
<accession>A0A9D1I130</accession>
<evidence type="ECO:0000256" key="10">
    <source>
        <dbReference type="ARBA" id="ARBA00025699"/>
    </source>
</evidence>
<organism evidence="15 16">
    <name type="scientific">Candidatus Allocopromorpha excrementigallinarum</name>
    <dbReference type="NCBI Taxonomy" id="2840742"/>
    <lineage>
        <taxon>Bacteria</taxon>
        <taxon>Bacillati</taxon>
        <taxon>Bacillota</taxon>
        <taxon>Clostridia</taxon>
        <taxon>Eubacteriales</taxon>
        <taxon>Eubacteriaceae</taxon>
        <taxon>Eubacteriaceae incertae sedis</taxon>
        <taxon>Candidatus Allocopromorpha</taxon>
    </lineage>
</organism>
<dbReference type="CDD" id="cd18084">
    <property type="entry name" value="RsmE-like"/>
    <property type="match status" value="1"/>
</dbReference>
<feature type="domain" description="Ribosomal RNA small subunit methyltransferase E methyltransferase" evidence="13">
    <location>
        <begin position="75"/>
        <end position="243"/>
    </location>
</feature>
<gene>
    <name evidence="15" type="ORF">IAC50_00685</name>
</gene>
<name>A0A9D1I130_9FIRM</name>